<evidence type="ECO:0000313" key="2">
    <source>
        <dbReference type="Proteomes" id="UP000013085"/>
    </source>
</evidence>
<proteinExistence type="predicted"/>
<name>A0A0E2H4R1_9FIRM</name>
<dbReference type="AlphaFoldDB" id="A0A0E2H4R1"/>
<dbReference type="Proteomes" id="UP000013085">
    <property type="component" value="Unassembled WGS sequence"/>
</dbReference>
<dbReference type="GeneID" id="57963956"/>
<accession>A0A0E2H4R1</accession>
<protein>
    <submittedName>
        <fullName evidence="1">Uncharacterized protein</fullName>
    </submittedName>
</protein>
<dbReference type="RefSeq" id="WP_002594135.1">
    <property type="nucleotide sequence ID" value="NZ_KB850984.1"/>
</dbReference>
<dbReference type="EMBL" id="AGYR01000050">
    <property type="protein sequence ID" value="ENZ09552.1"/>
    <property type="molecule type" value="Genomic_DNA"/>
</dbReference>
<organism evidence="1 2">
    <name type="scientific">[Clostridium] clostridioforme 90A8</name>
    <dbReference type="NCBI Taxonomy" id="999408"/>
    <lineage>
        <taxon>Bacteria</taxon>
        <taxon>Bacillati</taxon>
        <taxon>Bacillota</taxon>
        <taxon>Clostridia</taxon>
        <taxon>Lachnospirales</taxon>
        <taxon>Lachnospiraceae</taxon>
        <taxon>Enterocloster</taxon>
    </lineage>
</organism>
<gene>
    <name evidence="1" type="ORF">HMPREF1090_04378</name>
</gene>
<evidence type="ECO:0000313" key="1">
    <source>
        <dbReference type="EMBL" id="ENZ09552.1"/>
    </source>
</evidence>
<reference evidence="1 2" key="1">
    <citation type="submission" date="2013-01" db="EMBL/GenBank/DDBJ databases">
        <title>The Genome Sequence of Clostridium clostridioforme 90A8.</title>
        <authorList>
            <consortium name="The Broad Institute Genome Sequencing Platform"/>
            <person name="Earl A."/>
            <person name="Ward D."/>
            <person name="Feldgarden M."/>
            <person name="Gevers D."/>
            <person name="Courvalin P."/>
            <person name="Lambert T."/>
            <person name="Walker B."/>
            <person name="Young S.K."/>
            <person name="Zeng Q."/>
            <person name="Gargeya S."/>
            <person name="Fitzgerald M."/>
            <person name="Haas B."/>
            <person name="Abouelleil A."/>
            <person name="Alvarado L."/>
            <person name="Arachchi H.M."/>
            <person name="Berlin A.M."/>
            <person name="Chapman S.B."/>
            <person name="Dewar J."/>
            <person name="Goldberg J."/>
            <person name="Griggs A."/>
            <person name="Gujja S."/>
            <person name="Hansen M."/>
            <person name="Howarth C."/>
            <person name="Imamovic A."/>
            <person name="Larimer J."/>
            <person name="McCowan C."/>
            <person name="Murphy C."/>
            <person name="Neiman D."/>
            <person name="Pearson M."/>
            <person name="Priest M."/>
            <person name="Roberts A."/>
            <person name="Saif S."/>
            <person name="Shea T."/>
            <person name="Sisk P."/>
            <person name="Sykes S."/>
            <person name="Wortman J."/>
            <person name="Nusbaum C."/>
            <person name="Birren B."/>
        </authorList>
    </citation>
    <scope>NUCLEOTIDE SEQUENCE [LARGE SCALE GENOMIC DNA]</scope>
    <source>
        <strain evidence="1 2">90A8</strain>
    </source>
</reference>
<sequence>MKATLNPSDVRTQVDVKRTPMAKFLPSGSVRTTVSLPCMTAQAALCVYCSDI</sequence>
<dbReference type="HOGENOM" id="CLU_3078384_0_0_9"/>
<comment type="caution">
    <text evidence="1">The sequence shown here is derived from an EMBL/GenBank/DDBJ whole genome shotgun (WGS) entry which is preliminary data.</text>
</comment>